<sequence length="188" mass="21413">MNLIQSPKFYLFTGGPGAGKTTVLNGLKQQGHLVIAEVARDIIINQQATGGNATHTGNRIIYCDLMLKKSIADYTKMLPVTERIIFFDRGIPDLYSYSERFCGGVTSEINEAVNNYRYNQKAFLFPPWPEIYCHDTERKQDFNEAVETYHAVKEGYLKCGYDIIEVPKISIIERAEYILKTIDDIKSE</sequence>
<gene>
    <name evidence="2" type="ORF">Lwor_0088</name>
</gene>
<dbReference type="EMBL" id="LNZC01000002">
    <property type="protein sequence ID" value="KTD81785.1"/>
    <property type="molecule type" value="Genomic_DNA"/>
</dbReference>
<organism evidence="2 3">
    <name type="scientific">Legionella worsleiensis</name>
    <dbReference type="NCBI Taxonomy" id="45076"/>
    <lineage>
        <taxon>Bacteria</taxon>
        <taxon>Pseudomonadati</taxon>
        <taxon>Pseudomonadota</taxon>
        <taxon>Gammaproteobacteria</taxon>
        <taxon>Legionellales</taxon>
        <taxon>Legionellaceae</taxon>
        <taxon>Legionella</taxon>
    </lineage>
</organism>
<comment type="caution">
    <text evidence="2">The sequence shown here is derived from an EMBL/GenBank/DDBJ whole genome shotgun (WGS) entry which is preliminary data.</text>
</comment>
<dbReference type="InterPro" id="IPR027417">
    <property type="entry name" value="P-loop_NTPase"/>
</dbReference>
<dbReference type="SUPFAM" id="SSF52540">
    <property type="entry name" value="P-loop containing nucleoside triphosphate hydrolases"/>
    <property type="match status" value="1"/>
</dbReference>
<dbReference type="Gene3D" id="3.40.50.300">
    <property type="entry name" value="P-loop containing nucleotide triphosphate hydrolases"/>
    <property type="match status" value="1"/>
</dbReference>
<dbReference type="RefSeq" id="WP_058491726.1">
    <property type="nucleotide sequence ID" value="NZ_CBCRUR010000002.1"/>
</dbReference>
<dbReference type="Proteomes" id="UP000054662">
    <property type="component" value="Unassembled WGS sequence"/>
</dbReference>
<proteinExistence type="predicted"/>
<protein>
    <submittedName>
        <fullName evidence="2">ATPase</fullName>
    </submittedName>
</protein>
<keyword evidence="3" id="KW-1185">Reference proteome</keyword>
<dbReference type="PATRIC" id="fig|45076.6.peg.94"/>
<dbReference type="STRING" id="45076.Lwor_0088"/>
<evidence type="ECO:0000259" key="1">
    <source>
        <dbReference type="Pfam" id="PF13521"/>
    </source>
</evidence>
<accession>A0A0W1AKD5</accession>
<evidence type="ECO:0000313" key="2">
    <source>
        <dbReference type="EMBL" id="KTD81785.1"/>
    </source>
</evidence>
<dbReference type="AlphaFoldDB" id="A0A0W1AKD5"/>
<feature type="domain" description="NadR/Ttd14 AAA" evidence="1">
    <location>
        <begin position="10"/>
        <end position="174"/>
    </location>
</feature>
<name>A0A0W1AKD5_9GAMM</name>
<dbReference type="OrthoDB" id="5638848at2"/>
<dbReference type="InterPro" id="IPR038727">
    <property type="entry name" value="NadR/Ttd14_AAA_dom"/>
</dbReference>
<reference evidence="2 3" key="1">
    <citation type="submission" date="2015-11" db="EMBL/GenBank/DDBJ databases">
        <title>Genomic analysis of 38 Legionella species identifies large and diverse effector repertoires.</title>
        <authorList>
            <person name="Burstein D."/>
            <person name="Amaro F."/>
            <person name="Zusman T."/>
            <person name="Lifshitz Z."/>
            <person name="Cohen O."/>
            <person name="Gilbert J.A."/>
            <person name="Pupko T."/>
            <person name="Shuman H.A."/>
            <person name="Segal G."/>
        </authorList>
    </citation>
    <scope>NUCLEOTIDE SEQUENCE [LARGE SCALE GENOMIC DNA]</scope>
    <source>
        <strain evidence="2 3">ATCC 49508</strain>
    </source>
</reference>
<evidence type="ECO:0000313" key="3">
    <source>
        <dbReference type="Proteomes" id="UP000054662"/>
    </source>
</evidence>
<dbReference type="Pfam" id="PF13521">
    <property type="entry name" value="AAA_28"/>
    <property type="match status" value="1"/>
</dbReference>